<dbReference type="InterPro" id="IPR013216">
    <property type="entry name" value="Methyltransf_11"/>
</dbReference>
<dbReference type="SUPFAM" id="SSF53335">
    <property type="entry name" value="S-adenosyl-L-methionine-dependent methyltransferases"/>
    <property type="match status" value="1"/>
</dbReference>
<dbReference type="AlphaFoldDB" id="A0A5C5TSJ2"/>
<keyword evidence="3" id="KW-1185">Reference proteome</keyword>
<dbReference type="Gene3D" id="3.40.50.150">
    <property type="entry name" value="Vaccinia Virus protein VP39"/>
    <property type="match status" value="1"/>
</dbReference>
<comment type="caution">
    <text evidence="2">The sequence shown here is derived from an EMBL/GenBank/DDBJ whole genome shotgun (WGS) entry which is preliminary data.</text>
</comment>
<organism evidence="2 3">
    <name type="scientific">Luteimonas marina</name>
    <dbReference type="NCBI Taxonomy" id="488485"/>
    <lineage>
        <taxon>Bacteria</taxon>
        <taxon>Pseudomonadati</taxon>
        <taxon>Pseudomonadota</taxon>
        <taxon>Gammaproteobacteria</taxon>
        <taxon>Lysobacterales</taxon>
        <taxon>Lysobacteraceae</taxon>
        <taxon>Luteimonas</taxon>
    </lineage>
</organism>
<evidence type="ECO:0000259" key="1">
    <source>
        <dbReference type="Pfam" id="PF08241"/>
    </source>
</evidence>
<dbReference type="OrthoDB" id="8210690at2"/>
<proteinExistence type="predicted"/>
<dbReference type="Proteomes" id="UP000319980">
    <property type="component" value="Unassembled WGS sequence"/>
</dbReference>
<dbReference type="GO" id="GO:0032259">
    <property type="term" value="P:methylation"/>
    <property type="evidence" value="ECO:0007669"/>
    <property type="project" value="UniProtKB-KW"/>
</dbReference>
<dbReference type="RefSeq" id="WP_146389458.1">
    <property type="nucleotide sequence ID" value="NZ_VOHK01000012.1"/>
</dbReference>
<reference evidence="2 3" key="1">
    <citation type="journal article" date="2008" name="Int. J. Syst. Evol. Microbiol.">
        <title>Luteimonas marina sp. nov., isolated from seawater.</title>
        <authorList>
            <person name="Baik K.S."/>
            <person name="Park S.C."/>
            <person name="Kim M.S."/>
            <person name="Kim E.M."/>
            <person name="Park C."/>
            <person name="Chun J."/>
            <person name="Seong C.N."/>
        </authorList>
    </citation>
    <scope>NUCLEOTIDE SEQUENCE [LARGE SCALE GENOMIC DNA]</scope>
    <source>
        <strain evidence="2 3">FR1330</strain>
    </source>
</reference>
<gene>
    <name evidence="2" type="ORF">FQY83_17320</name>
</gene>
<keyword evidence="2" id="KW-0808">Transferase</keyword>
<sequence length="315" mass="35750">MKWYVKSVIQNAVAALPDTLSHRVYYGLQRRFGGLRDIDVEDKLRQGIEVAATAVGEGLPVRGARVLEVGTGRRLNLPLSLWLQGAASVTTVDLNPYLRPELVEEDLRQIRDERERVERLFGDRLDQDRLRRLLLLADDFDLQRVLDTCSIRYLAPGDATRLADLADGSIDLHVSYEVFEHIPGPVLEEILHEGSRVISERGLLVHYVDFSDHFSHSDASIGPVHFLRFDEPTFRRIAGNRYMYMNRLRLDDFLALYARADQALLRQVSAPDADVERQLRDADVPLAPPFDLKSADVLSTLNAWLVSRPAQRTDA</sequence>
<accession>A0A5C5TSJ2</accession>
<keyword evidence="2" id="KW-0489">Methyltransferase</keyword>
<dbReference type="InterPro" id="IPR029063">
    <property type="entry name" value="SAM-dependent_MTases_sf"/>
</dbReference>
<evidence type="ECO:0000313" key="2">
    <source>
        <dbReference type="EMBL" id="TWT17251.1"/>
    </source>
</evidence>
<name>A0A5C5TSJ2_9GAMM</name>
<feature type="domain" description="Methyltransferase type 11" evidence="1">
    <location>
        <begin position="156"/>
        <end position="205"/>
    </location>
</feature>
<evidence type="ECO:0000313" key="3">
    <source>
        <dbReference type="Proteomes" id="UP000319980"/>
    </source>
</evidence>
<dbReference type="GO" id="GO:0008757">
    <property type="term" value="F:S-adenosylmethionine-dependent methyltransferase activity"/>
    <property type="evidence" value="ECO:0007669"/>
    <property type="project" value="InterPro"/>
</dbReference>
<dbReference type="Pfam" id="PF08241">
    <property type="entry name" value="Methyltransf_11"/>
    <property type="match status" value="1"/>
</dbReference>
<dbReference type="EMBL" id="VOHK01000012">
    <property type="protein sequence ID" value="TWT17251.1"/>
    <property type="molecule type" value="Genomic_DNA"/>
</dbReference>
<protein>
    <submittedName>
        <fullName evidence="2">Methyltransferase domain-containing protein</fullName>
    </submittedName>
</protein>